<evidence type="ECO:0000313" key="2">
    <source>
        <dbReference type="EMBL" id="OGW95181.1"/>
    </source>
</evidence>
<dbReference type="InterPro" id="IPR005628">
    <property type="entry name" value="GspK"/>
</dbReference>
<accession>A0A1G1KQI5</accession>
<dbReference type="InterPro" id="IPR038072">
    <property type="entry name" value="GspK_central_sf"/>
</dbReference>
<dbReference type="EMBL" id="MHFR01000068">
    <property type="protein sequence ID" value="OGW95181.1"/>
    <property type="molecule type" value="Genomic_DNA"/>
</dbReference>
<dbReference type="GO" id="GO:0016020">
    <property type="term" value="C:membrane"/>
    <property type="evidence" value="ECO:0007669"/>
    <property type="project" value="InterPro"/>
</dbReference>
<dbReference type="GO" id="GO:0009306">
    <property type="term" value="P:protein secretion"/>
    <property type="evidence" value="ECO:0007669"/>
    <property type="project" value="InterPro"/>
</dbReference>
<reference evidence="2 3" key="1">
    <citation type="journal article" date="2016" name="Nat. Commun.">
        <title>Thousands of microbial genomes shed light on interconnected biogeochemical processes in an aquifer system.</title>
        <authorList>
            <person name="Anantharaman K."/>
            <person name="Brown C.T."/>
            <person name="Hug L.A."/>
            <person name="Sharon I."/>
            <person name="Castelle C.J."/>
            <person name="Probst A.J."/>
            <person name="Thomas B.C."/>
            <person name="Singh A."/>
            <person name="Wilkins M.J."/>
            <person name="Karaoz U."/>
            <person name="Brodie E.L."/>
            <person name="Williams K.H."/>
            <person name="Hubbard S.S."/>
            <person name="Banfield J.F."/>
        </authorList>
    </citation>
    <scope>NUCLEOTIDE SEQUENCE [LARGE SCALE GENOMIC DNA]</scope>
</reference>
<dbReference type="AlphaFoldDB" id="A0A1G1KQI5"/>
<sequence>MRKYQYHQGSVLILFLWVMILLSLFAVSIALRTRLATKIEGYEMNQFELSYDYLTAVNLARYFIDSDQDSNVDHPGDVWCGAPRGFKEMEFSKRFGLEITDEESKININIASEPFLINFFDLLKTKKYSLKTNSKKIAGSIIAWRGGSVAQGPSTLGTKQKMGPFESLDELLLIQSIDSEDAEKLKPFLTVYGMAYGAMKVNLNTVHRYVLEALISSLSGDASDKKRLFESIEEYRTLTANSQNTAAQDENATENSTSNIKQFFNRDDMANIAQFMVKVGLPVQLQGPYGQMGSVPNLIRQLFYYVKVNSDYFHVEVRSRLPGKESFVLETVLGARVIPRFRVTPIGVSFGQTGKMVAIPLEILSWQERVF</sequence>
<evidence type="ECO:0008006" key="4">
    <source>
        <dbReference type="Google" id="ProtNLM"/>
    </source>
</evidence>
<gene>
    <name evidence="2" type="ORF">A3G33_04430</name>
</gene>
<dbReference type="Proteomes" id="UP000178187">
    <property type="component" value="Unassembled WGS sequence"/>
</dbReference>
<organism evidence="2 3">
    <name type="scientific">Candidatus Danuiimicrobium aquiferis</name>
    <dbReference type="NCBI Taxonomy" id="1801832"/>
    <lineage>
        <taxon>Bacteria</taxon>
        <taxon>Pseudomonadati</taxon>
        <taxon>Candidatus Omnitrophota</taxon>
        <taxon>Candidatus Danuiimicrobium</taxon>
    </lineage>
</organism>
<name>A0A1G1KQI5_9BACT</name>
<keyword evidence="1" id="KW-0472">Membrane</keyword>
<evidence type="ECO:0000256" key="1">
    <source>
        <dbReference type="SAM" id="Phobius"/>
    </source>
</evidence>
<dbReference type="PANTHER" id="PTHR38831:SF1">
    <property type="entry name" value="TYPE II SECRETION SYSTEM PROTEIN K-RELATED"/>
    <property type="match status" value="1"/>
</dbReference>
<dbReference type="SUPFAM" id="SSF158544">
    <property type="entry name" value="GspK insert domain-like"/>
    <property type="match status" value="1"/>
</dbReference>
<protein>
    <recommendedName>
        <fullName evidence="4">General secretion pathway protein GspK</fullName>
    </recommendedName>
</protein>
<proteinExistence type="predicted"/>
<dbReference type="PANTHER" id="PTHR38831">
    <property type="entry name" value="TYPE II SECRETION SYSTEM PROTEIN K"/>
    <property type="match status" value="1"/>
</dbReference>
<feature type="transmembrane region" description="Helical" evidence="1">
    <location>
        <begin position="12"/>
        <end position="31"/>
    </location>
</feature>
<keyword evidence="1" id="KW-0812">Transmembrane</keyword>
<keyword evidence="1" id="KW-1133">Transmembrane helix</keyword>
<evidence type="ECO:0000313" key="3">
    <source>
        <dbReference type="Proteomes" id="UP000178187"/>
    </source>
</evidence>
<comment type="caution">
    <text evidence="2">The sequence shown here is derived from an EMBL/GenBank/DDBJ whole genome shotgun (WGS) entry which is preliminary data.</text>
</comment>